<evidence type="ECO:0000313" key="1">
    <source>
        <dbReference type="EMBL" id="ERF64691.1"/>
    </source>
</evidence>
<name>A0ACB4UMX9_9ACTN</name>
<keyword evidence="2" id="KW-1185">Reference proteome</keyword>
<gene>
    <name evidence="1" type="ORF">H640_06719</name>
</gene>
<sequence>MNTTYTITGMTCEHCVKAITEEVSAIDGVDKVYVSLETGSMTIDSAEEISMDAINKALDEAGEYTATKADSLDTAGHPEGTCACGKNSADACQCGDKHDDCSCDDKKDDCCEHAGEAGADKDCECDCHDEKDGCDCGCGEHKHSADAAERHAAHGEGECKCGGHHHHDHAADAAEKHAAHGEGECKCGAHH</sequence>
<comment type="caution">
    <text evidence="1">The sequence shown here is derived from an EMBL/GenBank/DDBJ whole genome shotgun (WGS) entry which is preliminary data.</text>
</comment>
<organism evidence="1 2">
    <name type="scientific">Cutibacterium granulosum TM11</name>
    <dbReference type="NCBI Taxonomy" id="1292373"/>
    <lineage>
        <taxon>Bacteria</taxon>
        <taxon>Bacillati</taxon>
        <taxon>Actinomycetota</taxon>
        <taxon>Actinomycetes</taxon>
        <taxon>Propionibacteriales</taxon>
        <taxon>Propionibacteriaceae</taxon>
        <taxon>Cutibacterium</taxon>
    </lineage>
</organism>
<protein>
    <submittedName>
        <fullName evidence="1">Heavy metal-associated domain-containing protein</fullName>
    </submittedName>
</protein>
<proteinExistence type="predicted"/>
<accession>A0ACB4UMX9</accession>
<evidence type="ECO:0000313" key="2">
    <source>
        <dbReference type="Proteomes" id="UP000053711"/>
    </source>
</evidence>
<reference evidence="1 2" key="1">
    <citation type="journal article" date="2013" name="BMC Genomics">
        <title>Comparative genomics reveals distinct host-interacting traits of three major human-associated propionibacteria.</title>
        <authorList>
            <person name="Mak T.N."/>
            <person name="Schmid M."/>
            <person name="Brzuszkiewicz E."/>
            <person name="Zeng G."/>
            <person name="Meyer R."/>
            <person name="Sfanos K.S."/>
            <person name="Brinkmann V."/>
            <person name="Meyer T.F."/>
            <person name="Bruggemann H."/>
        </authorList>
    </citation>
    <scope>NUCLEOTIDE SEQUENCE [LARGE SCALE GENOMIC DNA]</scope>
    <source>
        <strain evidence="1 2">TM11</strain>
    </source>
</reference>
<dbReference type="Proteomes" id="UP000053711">
    <property type="component" value="Unassembled WGS sequence"/>
</dbReference>
<dbReference type="EMBL" id="AOST01000060">
    <property type="protein sequence ID" value="ERF64691.1"/>
    <property type="molecule type" value="Genomic_DNA"/>
</dbReference>